<dbReference type="STRING" id="526218.Sterm_0029"/>
<dbReference type="HOGENOM" id="CLU_029393_5_0_0"/>
<keyword evidence="6" id="KW-1185">Reference proteome</keyword>
<evidence type="ECO:0000259" key="4">
    <source>
        <dbReference type="Pfam" id="PF00676"/>
    </source>
</evidence>
<dbReference type="InterPro" id="IPR050642">
    <property type="entry name" value="PDH_E1_Alpha_Subunit"/>
</dbReference>
<organism evidence="5 6">
    <name type="scientific">Sebaldella termitidis (strain ATCC 33386 / NCTC 11300)</name>
    <dbReference type="NCBI Taxonomy" id="526218"/>
    <lineage>
        <taxon>Bacteria</taxon>
        <taxon>Fusobacteriati</taxon>
        <taxon>Fusobacteriota</taxon>
        <taxon>Fusobacteriia</taxon>
        <taxon>Fusobacteriales</taxon>
        <taxon>Leptotrichiaceae</taxon>
        <taxon>Sebaldella</taxon>
    </lineage>
</organism>
<keyword evidence="3" id="KW-0786">Thiamine pyrophosphate</keyword>
<dbReference type="SUPFAM" id="SSF52518">
    <property type="entry name" value="Thiamin diphosphate-binding fold (THDP-binding)"/>
    <property type="match status" value="1"/>
</dbReference>
<evidence type="ECO:0000313" key="6">
    <source>
        <dbReference type="Proteomes" id="UP000000845"/>
    </source>
</evidence>
<dbReference type="AlphaFoldDB" id="D1AIV5"/>
<evidence type="ECO:0000313" key="5">
    <source>
        <dbReference type="EMBL" id="ACZ06917.1"/>
    </source>
</evidence>
<dbReference type="Pfam" id="PF00676">
    <property type="entry name" value="E1_dh"/>
    <property type="match status" value="1"/>
</dbReference>
<evidence type="ECO:0000256" key="2">
    <source>
        <dbReference type="ARBA" id="ARBA00023002"/>
    </source>
</evidence>
<dbReference type="GO" id="GO:0006086">
    <property type="term" value="P:pyruvate decarboxylation to acetyl-CoA"/>
    <property type="evidence" value="ECO:0007669"/>
    <property type="project" value="TreeGrafter"/>
</dbReference>
<feature type="domain" description="Dehydrogenase E1 component" evidence="4">
    <location>
        <begin position="14"/>
        <end position="310"/>
    </location>
</feature>
<comment type="cofactor">
    <cofactor evidence="1">
        <name>thiamine diphosphate</name>
        <dbReference type="ChEBI" id="CHEBI:58937"/>
    </cofactor>
</comment>
<dbReference type="InterPro" id="IPR001017">
    <property type="entry name" value="DH_E1"/>
</dbReference>
<name>D1AIV5_SEBTE</name>
<keyword evidence="2 5" id="KW-0560">Oxidoreductase</keyword>
<dbReference type="InterPro" id="IPR029061">
    <property type="entry name" value="THDP-binding"/>
</dbReference>
<evidence type="ECO:0000256" key="1">
    <source>
        <dbReference type="ARBA" id="ARBA00001964"/>
    </source>
</evidence>
<dbReference type="PANTHER" id="PTHR11516:SF60">
    <property type="entry name" value="PYRUVATE DEHYDROGENASE E1 COMPONENT SUBUNIT ALPHA"/>
    <property type="match status" value="1"/>
</dbReference>
<dbReference type="KEGG" id="str:Sterm_0029"/>
<dbReference type="CDD" id="cd02000">
    <property type="entry name" value="TPP_E1_PDC_ADC_BCADC"/>
    <property type="match status" value="1"/>
</dbReference>
<keyword evidence="5" id="KW-0670">Pyruvate</keyword>
<dbReference type="Proteomes" id="UP000000845">
    <property type="component" value="Chromosome"/>
</dbReference>
<proteinExistence type="predicted"/>
<dbReference type="EMBL" id="CP001739">
    <property type="protein sequence ID" value="ACZ06917.1"/>
    <property type="molecule type" value="Genomic_DNA"/>
</dbReference>
<protein>
    <submittedName>
        <fullName evidence="5">Pyruvate dehydrogenase (Acetyl-transferring)</fullName>
        <ecNumber evidence="5">1.2.4.1</ecNumber>
    </submittedName>
</protein>
<dbReference type="GO" id="GO:0004739">
    <property type="term" value="F:pyruvate dehydrogenase (acetyl-transferring) activity"/>
    <property type="evidence" value="ECO:0007669"/>
    <property type="project" value="UniProtKB-EC"/>
</dbReference>
<dbReference type="eggNOG" id="COG1071">
    <property type="taxonomic scope" value="Bacteria"/>
</dbReference>
<dbReference type="RefSeq" id="WP_012859517.1">
    <property type="nucleotide sequence ID" value="NC_013517.1"/>
</dbReference>
<dbReference type="EC" id="1.2.4.1" evidence="5"/>
<dbReference type="PANTHER" id="PTHR11516">
    <property type="entry name" value="PYRUVATE DEHYDROGENASE E1 COMPONENT, ALPHA SUBUNIT BACTERIAL AND ORGANELLAR"/>
    <property type="match status" value="1"/>
</dbReference>
<sequence>MSEKKDIYREMYKRMNEARAFEQKVSWFFSRGMVHGTTHLSMGEEASGVAPCMALEDGDLITSTHRGHSQVIGKGVDLNKMMAELLGKATGYCKGKGGSMHIADIDSGNLGANGVVGGGHGLSVGAALTQQMKKTGKIVLCFFGDGAANEGSFHEALNLASIWKLPVIFYCENNLYGMSMSMERHMNITNIADRASSYGIPGHIVDGNDAVGLYDKMLEIFKYVREGNGPVLVESKTYRWLGHSKSDANVYRTKEEIEDWKSKDPIERMKKYLVSEKIFKEAELTAIEEQAKADIEKAVEFANNSPDPELETALTDVYAD</sequence>
<dbReference type="Gene3D" id="3.40.50.970">
    <property type="match status" value="1"/>
</dbReference>
<reference evidence="6" key="1">
    <citation type="submission" date="2009-09" db="EMBL/GenBank/DDBJ databases">
        <title>The complete chromosome of Sebaldella termitidis ATCC 33386.</title>
        <authorList>
            <consortium name="US DOE Joint Genome Institute (JGI-PGF)"/>
            <person name="Lucas S."/>
            <person name="Copeland A."/>
            <person name="Lapidus A."/>
            <person name="Glavina del Rio T."/>
            <person name="Dalin E."/>
            <person name="Tice H."/>
            <person name="Bruce D."/>
            <person name="Goodwin L."/>
            <person name="Pitluck S."/>
            <person name="Kyrpides N."/>
            <person name="Mavromatis K."/>
            <person name="Ivanova N."/>
            <person name="Mikhailova N."/>
            <person name="Sims D."/>
            <person name="Meincke L."/>
            <person name="Brettin T."/>
            <person name="Detter J.C."/>
            <person name="Han C."/>
            <person name="Larimer F."/>
            <person name="Land M."/>
            <person name="Hauser L."/>
            <person name="Markowitz V."/>
            <person name="Cheng J.F."/>
            <person name="Hugenholtz P."/>
            <person name="Woyke T."/>
            <person name="Wu D."/>
            <person name="Eisen J.A."/>
        </authorList>
    </citation>
    <scope>NUCLEOTIDE SEQUENCE [LARGE SCALE GENOMIC DNA]</scope>
    <source>
        <strain evidence="6">ATCC 33386 / NCTC 11300</strain>
    </source>
</reference>
<reference evidence="5 6" key="2">
    <citation type="journal article" date="2010" name="Stand. Genomic Sci.">
        <title>Complete genome sequence of Sebaldella termitidis type strain (NCTC 11300).</title>
        <authorList>
            <person name="Harmon-Smith M."/>
            <person name="Celia L."/>
            <person name="Chertkov O."/>
            <person name="Lapidus A."/>
            <person name="Copeland A."/>
            <person name="Glavina Del Rio T."/>
            <person name="Nolan M."/>
            <person name="Lucas S."/>
            <person name="Tice H."/>
            <person name="Cheng J.F."/>
            <person name="Han C."/>
            <person name="Detter J.C."/>
            <person name="Bruce D."/>
            <person name="Goodwin L."/>
            <person name="Pitluck S."/>
            <person name="Pati A."/>
            <person name="Liolios K."/>
            <person name="Ivanova N."/>
            <person name="Mavromatis K."/>
            <person name="Mikhailova N."/>
            <person name="Chen A."/>
            <person name="Palaniappan K."/>
            <person name="Land M."/>
            <person name="Hauser L."/>
            <person name="Chang Y.J."/>
            <person name="Jeffries C.D."/>
            <person name="Brettin T."/>
            <person name="Goker M."/>
            <person name="Beck B."/>
            <person name="Bristow J."/>
            <person name="Eisen J.A."/>
            <person name="Markowitz V."/>
            <person name="Hugenholtz P."/>
            <person name="Kyrpides N.C."/>
            <person name="Klenk H.P."/>
            <person name="Chen F."/>
        </authorList>
    </citation>
    <scope>NUCLEOTIDE SEQUENCE [LARGE SCALE GENOMIC DNA]</scope>
    <source>
        <strain evidence="6">ATCC 33386 / NCTC 11300</strain>
    </source>
</reference>
<evidence type="ECO:0000256" key="3">
    <source>
        <dbReference type="ARBA" id="ARBA00023052"/>
    </source>
</evidence>
<accession>D1AIV5</accession>
<gene>
    <name evidence="5" type="ordered locus">Sterm_0029</name>
</gene>